<keyword evidence="6 11" id="KW-0418">Kinase</keyword>
<comment type="catalytic activity">
    <reaction evidence="1">
        <text>ATP + protein L-histidine = ADP + protein N-phospho-L-histidine.</text>
        <dbReference type="EC" id="2.7.13.3"/>
    </reaction>
</comment>
<evidence type="ECO:0000256" key="3">
    <source>
        <dbReference type="ARBA" id="ARBA00022553"/>
    </source>
</evidence>
<dbReference type="GO" id="GO:0016020">
    <property type="term" value="C:membrane"/>
    <property type="evidence" value="ECO:0007669"/>
    <property type="project" value="InterPro"/>
</dbReference>
<name>A0A1I1MBI4_9ACTN</name>
<feature type="transmembrane region" description="Helical" evidence="9">
    <location>
        <begin position="12"/>
        <end position="33"/>
    </location>
</feature>
<feature type="transmembrane region" description="Helical" evidence="9">
    <location>
        <begin position="129"/>
        <end position="152"/>
    </location>
</feature>
<dbReference type="Proteomes" id="UP000198832">
    <property type="component" value="Unassembled WGS sequence"/>
</dbReference>
<keyword evidence="12" id="KW-1185">Reference proteome</keyword>
<feature type="transmembrane region" description="Helical" evidence="9">
    <location>
        <begin position="45"/>
        <end position="63"/>
    </location>
</feature>
<dbReference type="GO" id="GO:0046983">
    <property type="term" value="F:protein dimerization activity"/>
    <property type="evidence" value="ECO:0007669"/>
    <property type="project" value="InterPro"/>
</dbReference>
<keyword evidence="8" id="KW-0902">Two-component regulatory system</keyword>
<dbReference type="GO" id="GO:0000155">
    <property type="term" value="F:phosphorelay sensor kinase activity"/>
    <property type="evidence" value="ECO:0007669"/>
    <property type="project" value="InterPro"/>
</dbReference>
<organism evidence="11 12">
    <name type="scientific">Nocardioides terrae</name>
    <dbReference type="NCBI Taxonomy" id="574651"/>
    <lineage>
        <taxon>Bacteria</taxon>
        <taxon>Bacillati</taxon>
        <taxon>Actinomycetota</taxon>
        <taxon>Actinomycetes</taxon>
        <taxon>Propionibacteriales</taxon>
        <taxon>Nocardioidaceae</taxon>
        <taxon>Nocardioides</taxon>
    </lineage>
</organism>
<evidence type="ECO:0000256" key="9">
    <source>
        <dbReference type="SAM" id="Phobius"/>
    </source>
</evidence>
<gene>
    <name evidence="11" type="ORF">SAMN04487968_11211</name>
</gene>
<evidence type="ECO:0000256" key="5">
    <source>
        <dbReference type="ARBA" id="ARBA00022741"/>
    </source>
</evidence>
<proteinExistence type="predicted"/>
<evidence type="ECO:0000313" key="12">
    <source>
        <dbReference type="Proteomes" id="UP000198832"/>
    </source>
</evidence>
<keyword evidence="5" id="KW-0547">Nucleotide-binding</keyword>
<dbReference type="EC" id="2.7.13.3" evidence="2"/>
<keyword evidence="9" id="KW-0812">Transmembrane</keyword>
<dbReference type="CDD" id="cd16917">
    <property type="entry name" value="HATPase_UhpB-NarQ-NarX-like"/>
    <property type="match status" value="1"/>
</dbReference>
<dbReference type="InterPro" id="IPR011712">
    <property type="entry name" value="Sig_transdc_His_kin_sub3_dim/P"/>
</dbReference>
<evidence type="ECO:0000256" key="7">
    <source>
        <dbReference type="ARBA" id="ARBA00022840"/>
    </source>
</evidence>
<dbReference type="PANTHER" id="PTHR24421">
    <property type="entry name" value="NITRATE/NITRITE SENSOR PROTEIN NARX-RELATED"/>
    <property type="match status" value="1"/>
</dbReference>
<dbReference type="RefSeq" id="WP_091125451.1">
    <property type="nucleotide sequence ID" value="NZ_FOLB01000012.1"/>
</dbReference>
<dbReference type="AlphaFoldDB" id="A0A1I1MBI4"/>
<dbReference type="InterPro" id="IPR050482">
    <property type="entry name" value="Sensor_HK_TwoCompSys"/>
</dbReference>
<keyword evidence="9" id="KW-0472">Membrane</keyword>
<evidence type="ECO:0000256" key="1">
    <source>
        <dbReference type="ARBA" id="ARBA00000085"/>
    </source>
</evidence>
<dbReference type="PANTHER" id="PTHR24421:SF10">
    <property type="entry name" value="NITRATE_NITRITE SENSOR PROTEIN NARQ"/>
    <property type="match status" value="1"/>
</dbReference>
<keyword evidence="3" id="KW-0597">Phosphoprotein</keyword>
<evidence type="ECO:0000256" key="8">
    <source>
        <dbReference type="ARBA" id="ARBA00023012"/>
    </source>
</evidence>
<dbReference type="OrthoDB" id="227596at2"/>
<evidence type="ECO:0000256" key="2">
    <source>
        <dbReference type="ARBA" id="ARBA00012438"/>
    </source>
</evidence>
<dbReference type="InterPro" id="IPR036890">
    <property type="entry name" value="HATPase_C_sf"/>
</dbReference>
<dbReference type="STRING" id="574651.SAMN04487968_11211"/>
<protein>
    <recommendedName>
        <fullName evidence="2">histidine kinase</fullName>
        <ecNumber evidence="2">2.7.13.3</ecNumber>
    </recommendedName>
</protein>
<keyword evidence="7" id="KW-0067">ATP-binding</keyword>
<feature type="domain" description="Signal transduction histidine kinase subgroup 3 dimerisation and phosphoacceptor" evidence="10">
    <location>
        <begin position="183"/>
        <end position="248"/>
    </location>
</feature>
<keyword evidence="4" id="KW-0808">Transferase</keyword>
<keyword evidence="9" id="KW-1133">Transmembrane helix</keyword>
<accession>A0A1I1MBI4</accession>
<evidence type="ECO:0000259" key="10">
    <source>
        <dbReference type="Pfam" id="PF07730"/>
    </source>
</evidence>
<reference evidence="11 12" key="1">
    <citation type="submission" date="2016-10" db="EMBL/GenBank/DDBJ databases">
        <authorList>
            <person name="de Groot N.N."/>
        </authorList>
    </citation>
    <scope>NUCLEOTIDE SEQUENCE [LARGE SCALE GENOMIC DNA]</scope>
    <source>
        <strain evidence="11 12">CGMCC 1.7056</strain>
    </source>
</reference>
<dbReference type="GO" id="GO:0005524">
    <property type="term" value="F:ATP binding"/>
    <property type="evidence" value="ECO:0007669"/>
    <property type="project" value="UniProtKB-KW"/>
</dbReference>
<evidence type="ECO:0000313" key="11">
    <source>
        <dbReference type="EMBL" id="SFC82446.1"/>
    </source>
</evidence>
<dbReference type="Pfam" id="PF07730">
    <property type="entry name" value="HisKA_3"/>
    <property type="match status" value="1"/>
</dbReference>
<dbReference type="Gene3D" id="1.20.5.1930">
    <property type="match status" value="1"/>
</dbReference>
<dbReference type="EMBL" id="FOLB01000012">
    <property type="protein sequence ID" value="SFC82446.1"/>
    <property type="molecule type" value="Genomic_DNA"/>
</dbReference>
<evidence type="ECO:0000256" key="4">
    <source>
        <dbReference type="ARBA" id="ARBA00022679"/>
    </source>
</evidence>
<feature type="transmembrane region" description="Helical" evidence="9">
    <location>
        <begin position="69"/>
        <end position="93"/>
    </location>
</feature>
<evidence type="ECO:0000256" key="6">
    <source>
        <dbReference type="ARBA" id="ARBA00022777"/>
    </source>
</evidence>
<sequence length="383" mass="41240">MQHPEPEYQPRLSTWSHVWRLVVMLAVSGVTWGPAIDPEQRIGDWFVVLDVVLGAVAYVLVFFRRRRPVAVAIVLGLTTTVSGIAGGPALLALVSVATRRRGREIGIVASVGFACAQQYGMVTRGPDDSVWLVLVLNAIATGAAVGWGLYLGSRRELLWGLRNRVDRAEAEQALRIEQARANERQRIAREMHDVLAHRISQISMHAGALGFRQDLDAGGMRASVAVIQEKAHEALADLRAVLGVLRESGGELAPQPTYADLPGLLVEARAAGTAVEVDDRIVDEVPDVLGRTVYRIVQEGVTNARKHAPGQRLSVVLHGAAGERLDVTMRNPLPAPGPLRPAAPGAGLGLVGMSERAELAGGGLEHRVEGRDFVLHAWIAWPA</sequence>
<dbReference type="Gene3D" id="3.30.565.10">
    <property type="entry name" value="Histidine kinase-like ATPase, C-terminal domain"/>
    <property type="match status" value="1"/>
</dbReference>